<evidence type="ECO:0000313" key="1">
    <source>
        <dbReference type="EMBL" id="MDQ0382907.1"/>
    </source>
</evidence>
<accession>A0ABU0F5N8</accession>
<gene>
    <name evidence="1" type="ORF">FB470_006901</name>
</gene>
<comment type="caution">
    <text evidence="1">The sequence shown here is derived from an EMBL/GenBank/DDBJ whole genome shotgun (WGS) entry which is preliminary data.</text>
</comment>
<dbReference type="RefSeq" id="WP_306998478.1">
    <property type="nucleotide sequence ID" value="NZ_JAUSUT010000001.1"/>
</dbReference>
<protein>
    <submittedName>
        <fullName evidence="1">Uncharacterized protein</fullName>
    </submittedName>
</protein>
<name>A0ABU0F5N8_9PSEU</name>
<dbReference type="EMBL" id="JAUSUT010000001">
    <property type="protein sequence ID" value="MDQ0382907.1"/>
    <property type="molecule type" value="Genomic_DNA"/>
</dbReference>
<proteinExistence type="predicted"/>
<dbReference type="Proteomes" id="UP001229651">
    <property type="component" value="Unassembled WGS sequence"/>
</dbReference>
<organism evidence="1 2">
    <name type="scientific">Amycolatopsis thermophila</name>
    <dbReference type="NCBI Taxonomy" id="206084"/>
    <lineage>
        <taxon>Bacteria</taxon>
        <taxon>Bacillati</taxon>
        <taxon>Actinomycetota</taxon>
        <taxon>Actinomycetes</taxon>
        <taxon>Pseudonocardiales</taxon>
        <taxon>Pseudonocardiaceae</taxon>
        <taxon>Amycolatopsis</taxon>
    </lineage>
</organism>
<reference evidence="1 2" key="1">
    <citation type="submission" date="2023-07" db="EMBL/GenBank/DDBJ databases">
        <title>Sequencing the genomes of 1000 actinobacteria strains.</title>
        <authorList>
            <person name="Klenk H.-P."/>
        </authorList>
    </citation>
    <scope>NUCLEOTIDE SEQUENCE [LARGE SCALE GENOMIC DNA]</scope>
    <source>
        <strain evidence="1 2">DSM 45805</strain>
    </source>
</reference>
<evidence type="ECO:0000313" key="2">
    <source>
        <dbReference type="Proteomes" id="UP001229651"/>
    </source>
</evidence>
<sequence length="69" mass="7575">MIANRHPAELAQSVLHRLENEFGAQLASTDIVDTVRGAARDLEGQIVPEAFGEMLYRLACVRLGRAVRA</sequence>
<keyword evidence="2" id="KW-1185">Reference proteome</keyword>